<proteinExistence type="predicted"/>
<comment type="caution">
    <text evidence="1">The sequence shown here is derived from an EMBL/GenBank/DDBJ whole genome shotgun (WGS) entry which is preliminary data.</text>
</comment>
<reference evidence="1" key="1">
    <citation type="journal article" date="2019" name="bioRxiv">
        <title>The Genome of the Zebra Mussel, Dreissena polymorpha: A Resource for Invasive Species Research.</title>
        <authorList>
            <person name="McCartney M.A."/>
            <person name="Auch B."/>
            <person name="Kono T."/>
            <person name="Mallez S."/>
            <person name="Zhang Y."/>
            <person name="Obille A."/>
            <person name="Becker A."/>
            <person name="Abrahante J.E."/>
            <person name="Garbe J."/>
            <person name="Badalamenti J.P."/>
            <person name="Herman A."/>
            <person name="Mangelson H."/>
            <person name="Liachko I."/>
            <person name="Sullivan S."/>
            <person name="Sone E.D."/>
            <person name="Koren S."/>
            <person name="Silverstein K.A.T."/>
            <person name="Beckman K.B."/>
            <person name="Gohl D.M."/>
        </authorList>
    </citation>
    <scope>NUCLEOTIDE SEQUENCE</scope>
    <source>
        <strain evidence="1">Duluth1</strain>
        <tissue evidence="1">Whole animal</tissue>
    </source>
</reference>
<evidence type="ECO:0000313" key="1">
    <source>
        <dbReference type="EMBL" id="KAH3695016.1"/>
    </source>
</evidence>
<gene>
    <name evidence="1" type="ORF">DPMN_082463</name>
</gene>
<dbReference type="Proteomes" id="UP000828390">
    <property type="component" value="Unassembled WGS sequence"/>
</dbReference>
<evidence type="ECO:0000313" key="2">
    <source>
        <dbReference type="Proteomes" id="UP000828390"/>
    </source>
</evidence>
<name>A0A9D4BA65_DREPO</name>
<protein>
    <submittedName>
        <fullName evidence="1">Uncharacterized protein</fullName>
    </submittedName>
</protein>
<dbReference type="EMBL" id="JAIWYP010000016">
    <property type="protein sequence ID" value="KAH3695016.1"/>
    <property type="molecule type" value="Genomic_DNA"/>
</dbReference>
<keyword evidence="2" id="KW-1185">Reference proteome</keyword>
<accession>A0A9D4BA65</accession>
<sequence length="56" mass="6615">MTQCERVQRSHDAVDAALRVVRSSWTWRTWINFEHVQNLRDEDVVKSGLGKNFVRS</sequence>
<dbReference type="AlphaFoldDB" id="A0A9D4BA65"/>
<reference evidence="1" key="2">
    <citation type="submission" date="2020-11" db="EMBL/GenBank/DDBJ databases">
        <authorList>
            <person name="McCartney M.A."/>
            <person name="Auch B."/>
            <person name="Kono T."/>
            <person name="Mallez S."/>
            <person name="Becker A."/>
            <person name="Gohl D.M."/>
            <person name="Silverstein K.A.T."/>
            <person name="Koren S."/>
            <person name="Bechman K.B."/>
            <person name="Herman A."/>
            <person name="Abrahante J.E."/>
            <person name="Garbe J."/>
        </authorList>
    </citation>
    <scope>NUCLEOTIDE SEQUENCE</scope>
    <source>
        <strain evidence="1">Duluth1</strain>
        <tissue evidence="1">Whole animal</tissue>
    </source>
</reference>
<organism evidence="1 2">
    <name type="scientific">Dreissena polymorpha</name>
    <name type="common">Zebra mussel</name>
    <name type="synonym">Mytilus polymorpha</name>
    <dbReference type="NCBI Taxonomy" id="45954"/>
    <lineage>
        <taxon>Eukaryota</taxon>
        <taxon>Metazoa</taxon>
        <taxon>Spiralia</taxon>
        <taxon>Lophotrochozoa</taxon>
        <taxon>Mollusca</taxon>
        <taxon>Bivalvia</taxon>
        <taxon>Autobranchia</taxon>
        <taxon>Heteroconchia</taxon>
        <taxon>Euheterodonta</taxon>
        <taxon>Imparidentia</taxon>
        <taxon>Neoheterodontei</taxon>
        <taxon>Myida</taxon>
        <taxon>Dreissenoidea</taxon>
        <taxon>Dreissenidae</taxon>
        <taxon>Dreissena</taxon>
    </lineage>
</organism>